<feature type="compositionally biased region" description="Polar residues" evidence="1">
    <location>
        <begin position="94"/>
        <end position="118"/>
    </location>
</feature>
<keyword evidence="3" id="KW-1185">Reference proteome</keyword>
<comment type="caution">
    <text evidence="2">The sequence shown here is derived from an EMBL/GenBank/DDBJ whole genome shotgun (WGS) entry which is preliminary data.</text>
</comment>
<dbReference type="AlphaFoldDB" id="A0AAV8XE01"/>
<name>A0AAV8XE01_9CUCU</name>
<proteinExistence type="predicted"/>
<gene>
    <name evidence="2" type="ORF">NQ318_012513</name>
</gene>
<dbReference type="EMBL" id="JAPWTK010000723">
    <property type="protein sequence ID" value="KAJ8936694.1"/>
    <property type="molecule type" value="Genomic_DNA"/>
</dbReference>
<evidence type="ECO:0000256" key="1">
    <source>
        <dbReference type="SAM" id="MobiDB-lite"/>
    </source>
</evidence>
<reference evidence="2" key="1">
    <citation type="journal article" date="2023" name="Insect Mol. Biol.">
        <title>Genome sequencing provides insights into the evolution of gene families encoding plant cell wall-degrading enzymes in longhorned beetles.</title>
        <authorList>
            <person name="Shin N.R."/>
            <person name="Okamura Y."/>
            <person name="Kirsch R."/>
            <person name="Pauchet Y."/>
        </authorList>
    </citation>
    <scope>NUCLEOTIDE SEQUENCE</scope>
    <source>
        <strain evidence="2">AMC_N1</strain>
    </source>
</reference>
<sequence>MIEVKGLFSCQQTPVVEFCFDSIFFSRGICNKRRTKRNTFWSGLWPSCDLPLGDLSLPLPEFLLDEALRLVELDDEASQETTINLKDLENLSLDPTTAESANSSVTPSLPTESETANQADGIPSSPDTKVAKDAEDDLDLFADMIQTPQFHHPHHRAAFQSRMPFVRTVSMEQRWQDLANLLSLPSPADGSGIHHPFSHHHPALHNYSHPHHHPHPHGMGYSAETTRGFFCTTLHSRRLWATSTQLCHIVI</sequence>
<dbReference type="Proteomes" id="UP001162162">
    <property type="component" value="Unassembled WGS sequence"/>
</dbReference>
<feature type="region of interest" description="Disordered" evidence="1">
    <location>
        <begin position="94"/>
        <end position="130"/>
    </location>
</feature>
<protein>
    <submittedName>
        <fullName evidence="2">Uncharacterized protein</fullName>
    </submittedName>
</protein>
<evidence type="ECO:0000313" key="2">
    <source>
        <dbReference type="EMBL" id="KAJ8936694.1"/>
    </source>
</evidence>
<organism evidence="2 3">
    <name type="scientific">Aromia moschata</name>
    <dbReference type="NCBI Taxonomy" id="1265417"/>
    <lineage>
        <taxon>Eukaryota</taxon>
        <taxon>Metazoa</taxon>
        <taxon>Ecdysozoa</taxon>
        <taxon>Arthropoda</taxon>
        <taxon>Hexapoda</taxon>
        <taxon>Insecta</taxon>
        <taxon>Pterygota</taxon>
        <taxon>Neoptera</taxon>
        <taxon>Endopterygota</taxon>
        <taxon>Coleoptera</taxon>
        <taxon>Polyphaga</taxon>
        <taxon>Cucujiformia</taxon>
        <taxon>Chrysomeloidea</taxon>
        <taxon>Cerambycidae</taxon>
        <taxon>Cerambycinae</taxon>
        <taxon>Callichromatini</taxon>
        <taxon>Aromia</taxon>
    </lineage>
</organism>
<accession>A0AAV8XE01</accession>
<evidence type="ECO:0000313" key="3">
    <source>
        <dbReference type="Proteomes" id="UP001162162"/>
    </source>
</evidence>